<keyword evidence="2" id="KW-1185">Reference proteome</keyword>
<evidence type="ECO:0000313" key="1">
    <source>
        <dbReference type="EMBL" id="ALN81514.1"/>
    </source>
</evidence>
<evidence type="ECO:0000313" key="2">
    <source>
        <dbReference type="Proteomes" id="UP000060787"/>
    </source>
</evidence>
<dbReference type="KEGG" id="laq:GLA29479_2419"/>
<proteinExistence type="predicted"/>
<accession>A0A0S2FDA6</accession>
<protein>
    <submittedName>
        <fullName evidence="1">Uncharacterized protein</fullName>
    </submittedName>
</protein>
<dbReference type="Proteomes" id="UP000060787">
    <property type="component" value="Chromosome"/>
</dbReference>
<reference evidence="1 2" key="1">
    <citation type="journal article" date="2015" name="BMC Genomics">
        <title>Comparative genomics and metabolic profiling of the genus Lysobacter.</title>
        <authorList>
            <person name="de Bruijn I."/>
            <person name="Cheng X."/>
            <person name="de Jager V."/>
            <person name="Exposito R.G."/>
            <person name="Watrous J."/>
            <person name="Patel N."/>
            <person name="Postma J."/>
            <person name="Dorrestein P.C."/>
            <person name="Kobayashi D."/>
            <person name="Raaijmakers J.M."/>
        </authorList>
    </citation>
    <scope>NUCLEOTIDE SEQUENCE [LARGE SCALE GENOMIC DNA]</scope>
    <source>
        <strain evidence="1 2">76</strain>
    </source>
</reference>
<gene>
    <name evidence="1" type="ORF">LA76x_3388</name>
</gene>
<sequence length="45" mass="5133">MRCTAHLHPRPPDMSISHSIFVFENHYSNRPASTGRGIANNRKNN</sequence>
<dbReference type="EMBL" id="CP011129">
    <property type="protein sequence ID" value="ALN81514.1"/>
    <property type="molecule type" value="Genomic_DNA"/>
</dbReference>
<dbReference type="AlphaFoldDB" id="A0A0S2FDA6"/>
<organism evidence="1 2">
    <name type="scientific">Lysobacter antibioticus</name>
    <dbReference type="NCBI Taxonomy" id="84531"/>
    <lineage>
        <taxon>Bacteria</taxon>
        <taxon>Pseudomonadati</taxon>
        <taxon>Pseudomonadota</taxon>
        <taxon>Gammaproteobacteria</taxon>
        <taxon>Lysobacterales</taxon>
        <taxon>Lysobacteraceae</taxon>
        <taxon>Lysobacter</taxon>
    </lineage>
</organism>
<dbReference type="KEGG" id="lab:LA76x_3388"/>
<dbReference type="PATRIC" id="fig|84531.7.peg.2370"/>
<name>A0A0S2FDA6_LYSAN</name>